<keyword evidence="2" id="KW-0378">Hydrolase</keyword>
<reference evidence="2" key="1">
    <citation type="submission" date="2023-01" db="EMBL/GenBank/DDBJ databases">
        <title>The chitinases involved in constricting ring structure development in the nematode-trapping fungus Drechslerella dactyloides.</title>
        <authorList>
            <person name="Wang R."/>
            <person name="Zhang L."/>
            <person name="Tang P."/>
            <person name="Li S."/>
            <person name="Liang L."/>
        </authorList>
    </citation>
    <scope>NUCLEOTIDE SEQUENCE</scope>
    <source>
        <strain evidence="2">YMF1.00031</strain>
    </source>
</reference>
<accession>A0AAD6IWN4</accession>
<evidence type="ECO:0000313" key="2">
    <source>
        <dbReference type="EMBL" id="KAJ6258091.1"/>
    </source>
</evidence>
<dbReference type="PANTHER" id="PTHR47027">
    <property type="entry name" value="REVERSE TRANSCRIPTASE DOMAIN-CONTAINING PROTEIN"/>
    <property type="match status" value="1"/>
</dbReference>
<name>A0AAD6IWN4_DREDA</name>
<dbReference type="EMBL" id="JAQGDS010000009">
    <property type="protein sequence ID" value="KAJ6258091.1"/>
    <property type="molecule type" value="Genomic_DNA"/>
</dbReference>
<keyword evidence="3" id="KW-1185">Reference proteome</keyword>
<gene>
    <name evidence="2" type="ORF">Dda_7006</name>
</gene>
<dbReference type="PROSITE" id="PS50878">
    <property type="entry name" value="RT_POL"/>
    <property type="match status" value="1"/>
</dbReference>
<sequence>MVDLHKAFDSIDRGLLWAELRSMGARGRLLRVLFSLYDSPQATLRVDSLYSDPFPVNYGILQGDPLSPLLFILYTTDMIYPDVNNPKLLHQIPVLQLSLADDIIFLLTSMEGLQRKFDTLSQEVDAHHIMMNSSKTFLVRLGVESAAEARLTYRGYVIREVSAERYLDTTLVYAALNDSQELAAKDYGWFFKIGALAGRYDLSVTLEPDKATPLATAMERRMKEVALGKTNHEIKKSSRLAQLEPYPRYAAQPYLHIPNAACAKICCADSAAERWTTNTIY</sequence>
<dbReference type="PANTHER" id="PTHR47027:SF20">
    <property type="entry name" value="REVERSE TRANSCRIPTASE-LIKE PROTEIN WITH RNA-DIRECTED DNA POLYMERASE DOMAIN"/>
    <property type="match status" value="1"/>
</dbReference>
<dbReference type="AlphaFoldDB" id="A0AAD6IWN4"/>
<proteinExistence type="predicted"/>
<dbReference type="InterPro" id="IPR000477">
    <property type="entry name" value="RT_dom"/>
</dbReference>
<dbReference type="Proteomes" id="UP001221413">
    <property type="component" value="Unassembled WGS sequence"/>
</dbReference>
<comment type="caution">
    <text evidence="2">The sequence shown here is derived from an EMBL/GenBank/DDBJ whole genome shotgun (WGS) entry which is preliminary data.</text>
</comment>
<dbReference type="InterPro" id="IPR043502">
    <property type="entry name" value="DNA/RNA_pol_sf"/>
</dbReference>
<organism evidence="2 3">
    <name type="scientific">Drechslerella dactyloides</name>
    <name type="common">Nematode-trapping fungus</name>
    <name type="synonym">Arthrobotrys dactyloides</name>
    <dbReference type="NCBI Taxonomy" id="74499"/>
    <lineage>
        <taxon>Eukaryota</taxon>
        <taxon>Fungi</taxon>
        <taxon>Dikarya</taxon>
        <taxon>Ascomycota</taxon>
        <taxon>Pezizomycotina</taxon>
        <taxon>Orbiliomycetes</taxon>
        <taxon>Orbiliales</taxon>
        <taxon>Orbiliaceae</taxon>
        <taxon>Drechslerella</taxon>
    </lineage>
</organism>
<dbReference type="Pfam" id="PF00078">
    <property type="entry name" value="RVT_1"/>
    <property type="match status" value="1"/>
</dbReference>
<feature type="domain" description="Reverse transcriptase" evidence="1">
    <location>
        <begin position="1"/>
        <end position="158"/>
    </location>
</feature>
<evidence type="ECO:0000313" key="3">
    <source>
        <dbReference type="Proteomes" id="UP001221413"/>
    </source>
</evidence>
<evidence type="ECO:0000259" key="1">
    <source>
        <dbReference type="PROSITE" id="PS50878"/>
    </source>
</evidence>
<dbReference type="GO" id="GO:0008233">
    <property type="term" value="F:peptidase activity"/>
    <property type="evidence" value="ECO:0007669"/>
    <property type="project" value="UniProtKB-KW"/>
</dbReference>
<keyword evidence="2" id="KW-0645">Protease</keyword>
<dbReference type="SUPFAM" id="SSF56672">
    <property type="entry name" value="DNA/RNA polymerases"/>
    <property type="match status" value="1"/>
</dbReference>
<protein>
    <submittedName>
        <fullName evidence="2">Protease</fullName>
    </submittedName>
</protein>
<dbReference type="GO" id="GO:0006508">
    <property type="term" value="P:proteolysis"/>
    <property type="evidence" value="ECO:0007669"/>
    <property type="project" value="UniProtKB-KW"/>
</dbReference>